<accession>A0A841PWP0</accession>
<name>A0A841PWP0_9BACL</name>
<evidence type="ECO:0008006" key="3">
    <source>
        <dbReference type="Google" id="ProtNLM"/>
    </source>
</evidence>
<comment type="caution">
    <text evidence="1">The sequence shown here is derived from an EMBL/GenBank/DDBJ whole genome shotgun (WGS) entry which is preliminary data.</text>
</comment>
<dbReference type="AlphaFoldDB" id="A0A841PWP0"/>
<dbReference type="Proteomes" id="UP000568839">
    <property type="component" value="Unassembled WGS sequence"/>
</dbReference>
<protein>
    <recommendedName>
        <fullName evidence="3">DUF4363 domain-containing protein</fullName>
    </recommendedName>
</protein>
<proteinExistence type="predicted"/>
<dbReference type="Pfam" id="PF14276">
    <property type="entry name" value="DUF4363"/>
    <property type="match status" value="1"/>
</dbReference>
<gene>
    <name evidence="1" type="ORF">HNR44_000234</name>
</gene>
<dbReference type="RefSeq" id="WP_184402297.1">
    <property type="nucleotide sequence ID" value="NZ_JACHHJ010000001.1"/>
</dbReference>
<dbReference type="InterPro" id="IPR025373">
    <property type="entry name" value="DUF4363"/>
</dbReference>
<evidence type="ECO:0000313" key="1">
    <source>
        <dbReference type="EMBL" id="MBB6448285.1"/>
    </source>
</evidence>
<keyword evidence="2" id="KW-1185">Reference proteome</keyword>
<sequence length="120" mass="13988">MKKFLLFSVPSLFLILSVVLMTGGSWIKEPMGAHDDLFSYVQNIEHFIEEENWEEASEEHQNAQQAWDTISKRIQYSVEREDMLAISETLSRIEGGIKEEDTSSISPELYYFYELWSELG</sequence>
<organism evidence="1 2">
    <name type="scientific">Geomicrobium halophilum</name>
    <dbReference type="NCBI Taxonomy" id="549000"/>
    <lineage>
        <taxon>Bacteria</taxon>
        <taxon>Bacillati</taxon>
        <taxon>Bacillota</taxon>
        <taxon>Bacilli</taxon>
        <taxon>Bacillales</taxon>
        <taxon>Geomicrobium</taxon>
    </lineage>
</organism>
<dbReference type="EMBL" id="JACHHJ010000001">
    <property type="protein sequence ID" value="MBB6448285.1"/>
    <property type="molecule type" value="Genomic_DNA"/>
</dbReference>
<reference evidence="1 2" key="1">
    <citation type="submission" date="2020-08" db="EMBL/GenBank/DDBJ databases">
        <title>Genomic Encyclopedia of Type Strains, Phase IV (KMG-IV): sequencing the most valuable type-strain genomes for metagenomic binning, comparative biology and taxonomic classification.</title>
        <authorList>
            <person name="Goeker M."/>
        </authorList>
    </citation>
    <scope>NUCLEOTIDE SEQUENCE [LARGE SCALE GENOMIC DNA]</scope>
    <source>
        <strain evidence="1 2">DSM 21769</strain>
    </source>
</reference>
<evidence type="ECO:0000313" key="2">
    <source>
        <dbReference type="Proteomes" id="UP000568839"/>
    </source>
</evidence>